<proteinExistence type="predicted"/>
<dbReference type="PANTHER" id="PTHR14009">
    <property type="entry name" value="LEUCINE ZIPPER-EF-HAND CONTAINING TRANSMEMBRANE PROTEIN"/>
    <property type="match status" value="1"/>
</dbReference>
<evidence type="ECO:0000259" key="9">
    <source>
        <dbReference type="PROSITE" id="PS51758"/>
    </source>
</evidence>
<comment type="subcellular location">
    <subcellularLocation>
        <location evidence="1">Mitochondrion inner membrane</location>
        <topology evidence="1">Single-pass membrane protein</topology>
    </subcellularLocation>
</comment>
<evidence type="ECO:0000256" key="4">
    <source>
        <dbReference type="ARBA" id="ARBA00022989"/>
    </source>
</evidence>
<name>A0A0C9VNX3_SPHS4</name>
<accession>A0A0C9VNX3</accession>
<protein>
    <recommendedName>
        <fullName evidence="9">Letm1 RBD domain-containing protein</fullName>
    </recommendedName>
</protein>
<dbReference type="EMBL" id="KN837152">
    <property type="protein sequence ID" value="KIJ39466.1"/>
    <property type="molecule type" value="Genomic_DNA"/>
</dbReference>
<keyword evidence="5 7" id="KW-0496">Mitochondrion</keyword>
<feature type="compositionally biased region" description="Low complexity" evidence="8">
    <location>
        <begin position="82"/>
        <end position="94"/>
    </location>
</feature>
<dbReference type="GO" id="GO:0005743">
    <property type="term" value="C:mitochondrial inner membrane"/>
    <property type="evidence" value="ECO:0007669"/>
    <property type="project" value="UniProtKB-SubCell"/>
</dbReference>
<feature type="domain" description="Letm1 RBD" evidence="9">
    <location>
        <begin position="216"/>
        <end position="387"/>
    </location>
</feature>
<evidence type="ECO:0000256" key="7">
    <source>
        <dbReference type="PROSITE-ProRule" id="PRU01094"/>
    </source>
</evidence>
<evidence type="ECO:0000313" key="10">
    <source>
        <dbReference type="EMBL" id="KIJ39466.1"/>
    </source>
</evidence>
<evidence type="ECO:0000256" key="5">
    <source>
        <dbReference type="ARBA" id="ARBA00023128"/>
    </source>
</evidence>
<keyword evidence="6" id="KW-0472">Membrane</keyword>
<evidence type="ECO:0000313" key="11">
    <source>
        <dbReference type="Proteomes" id="UP000054279"/>
    </source>
</evidence>
<keyword evidence="2" id="KW-0812">Transmembrane</keyword>
<feature type="region of interest" description="Disordered" evidence="8">
    <location>
        <begin position="24"/>
        <end position="94"/>
    </location>
</feature>
<evidence type="ECO:0000256" key="2">
    <source>
        <dbReference type="ARBA" id="ARBA00022692"/>
    </source>
</evidence>
<dbReference type="PROSITE" id="PS51758">
    <property type="entry name" value="LETM1_RBD"/>
    <property type="match status" value="1"/>
</dbReference>
<dbReference type="InterPro" id="IPR033122">
    <property type="entry name" value="LETM1-like_RBD"/>
</dbReference>
<dbReference type="HOGENOM" id="CLU_037786_0_0_1"/>
<dbReference type="PANTHER" id="PTHR14009:SF1">
    <property type="entry name" value="MITOCHONDRIAL PROTON_CALCIUM EXCHANGER PROTEIN"/>
    <property type="match status" value="1"/>
</dbReference>
<gene>
    <name evidence="10" type="ORF">M422DRAFT_32714</name>
</gene>
<dbReference type="InterPro" id="IPR044202">
    <property type="entry name" value="LETM1/MDM38-like"/>
</dbReference>
<dbReference type="Pfam" id="PF07766">
    <property type="entry name" value="LETM1_RBD"/>
    <property type="match status" value="2"/>
</dbReference>
<organism evidence="10 11">
    <name type="scientific">Sphaerobolus stellatus (strain SS14)</name>
    <dbReference type="NCBI Taxonomy" id="990650"/>
    <lineage>
        <taxon>Eukaryota</taxon>
        <taxon>Fungi</taxon>
        <taxon>Dikarya</taxon>
        <taxon>Basidiomycota</taxon>
        <taxon>Agaricomycotina</taxon>
        <taxon>Agaricomycetes</taxon>
        <taxon>Phallomycetidae</taxon>
        <taxon>Geastrales</taxon>
        <taxon>Sphaerobolaceae</taxon>
        <taxon>Sphaerobolus</taxon>
    </lineage>
</organism>
<keyword evidence="4" id="KW-1133">Transmembrane helix</keyword>
<dbReference type="Proteomes" id="UP000054279">
    <property type="component" value="Unassembled WGS sequence"/>
</dbReference>
<evidence type="ECO:0000256" key="6">
    <source>
        <dbReference type="ARBA" id="ARBA00023136"/>
    </source>
</evidence>
<dbReference type="AlphaFoldDB" id="A0A0C9VNX3"/>
<sequence length="387" mass="42932">MKASALFLEYRVASTKPPSIRRAWYSTVPEGPDVKNKTEIPPPGTPASSKPKIDLRPAPKKVTKETIASSDLPSTPPPKKFATSTAGSSSSTSSASIMERHVAVPDHLLATQGIVEATKFDFAEARRAGILAPPPEGAYKIVAIWHNLKQIFWFYYGGVKTIFTSRKEVVAMQKRVKDARAKGEDVSLTRREARFIKTYKQDIMRLFPFIITVLIAEEAVPFLILWAPKILPSTCLLPTQHDRIRAKRRANQLSHLELAQSLLATDKTSIPSLGEKGIGGLSSSLTTAVSGILDQSTWFPTFVQRWRLQRYLSKLAADDAIISKEDMGAHLNTSELLAILEERGLVSKSSLPFSEHFQKLQWWLKGATDANARLALILQHAASYKQF</sequence>
<keyword evidence="3" id="KW-0999">Mitochondrion inner membrane</keyword>
<keyword evidence="11" id="KW-1185">Reference proteome</keyword>
<dbReference type="OrthoDB" id="73691at2759"/>
<evidence type="ECO:0000256" key="3">
    <source>
        <dbReference type="ARBA" id="ARBA00022792"/>
    </source>
</evidence>
<evidence type="ECO:0000256" key="8">
    <source>
        <dbReference type="SAM" id="MobiDB-lite"/>
    </source>
</evidence>
<dbReference type="GO" id="GO:0043022">
    <property type="term" value="F:ribosome binding"/>
    <property type="evidence" value="ECO:0007669"/>
    <property type="project" value="InterPro"/>
</dbReference>
<reference evidence="10 11" key="1">
    <citation type="submission" date="2014-06" db="EMBL/GenBank/DDBJ databases">
        <title>Evolutionary Origins and Diversification of the Mycorrhizal Mutualists.</title>
        <authorList>
            <consortium name="DOE Joint Genome Institute"/>
            <consortium name="Mycorrhizal Genomics Consortium"/>
            <person name="Kohler A."/>
            <person name="Kuo A."/>
            <person name="Nagy L.G."/>
            <person name="Floudas D."/>
            <person name="Copeland A."/>
            <person name="Barry K.W."/>
            <person name="Cichocki N."/>
            <person name="Veneault-Fourrey C."/>
            <person name="LaButti K."/>
            <person name="Lindquist E.A."/>
            <person name="Lipzen A."/>
            <person name="Lundell T."/>
            <person name="Morin E."/>
            <person name="Murat C."/>
            <person name="Riley R."/>
            <person name="Ohm R."/>
            <person name="Sun H."/>
            <person name="Tunlid A."/>
            <person name="Henrissat B."/>
            <person name="Grigoriev I.V."/>
            <person name="Hibbett D.S."/>
            <person name="Martin F."/>
        </authorList>
    </citation>
    <scope>NUCLEOTIDE SEQUENCE [LARGE SCALE GENOMIC DNA]</scope>
    <source>
        <strain evidence="10 11">SS14</strain>
    </source>
</reference>
<dbReference type="GO" id="GO:0030003">
    <property type="term" value="P:intracellular monoatomic cation homeostasis"/>
    <property type="evidence" value="ECO:0007669"/>
    <property type="project" value="TreeGrafter"/>
</dbReference>
<evidence type="ECO:0000256" key="1">
    <source>
        <dbReference type="ARBA" id="ARBA00004434"/>
    </source>
</evidence>